<dbReference type="InParanoid" id="A0A0C9ZRJ3"/>
<protein>
    <submittedName>
        <fullName evidence="1">Uncharacterized protein</fullName>
    </submittedName>
</protein>
<organism evidence="1 2">
    <name type="scientific">Suillus luteus UH-Slu-Lm8-n1</name>
    <dbReference type="NCBI Taxonomy" id="930992"/>
    <lineage>
        <taxon>Eukaryota</taxon>
        <taxon>Fungi</taxon>
        <taxon>Dikarya</taxon>
        <taxon>Basidiomycota</taxon>
        <taxon>Agaricomycotina</taxon>
        <taxon>Agaricomycetes</taxon>
        <taxon>Agaricomycetidae</taxon>
        <taxon>Boletales</taxon>
        <taxon>Suillineae</taxon>
        <taxon>Suillaceae</taxon>
        <taxon>Suillus</taxon>
    </lineage>
</organism>
<accession>A0A0C9ZRJ3</accession>
<dbReference type="AlphaFoldDB" id="A0A0C9ZRJ3"/>
<dbReference type="Proteomes" id="UP000054485">
    <property type="component" value="Unassembled WGS sequence"/>
</dbReference>
<gene>
    <name evidence="1" type="ORF">CY34DRAFT_807303</name>
</gene>
<sequence length="54" mass="6310">MAYMRRKQAWEMRTKCIFPESPIRIDGVDEDSTFLIMVALYMLVPRKASNSDVV</sequence>
<name>A0A0C9ZRJ3_9AGAM</name>
<proteinExistence type="predicted"/>
<reference evidence="2" key="2">
    <citation type="submission" date="2015-01" db="EMBL/GenBank/DDBJ databases">
        <title>Evolutionary Origins and Diversification of the Mycorrhizal Mutualists.</title>
        <authorList>
            <consortium name="DOE Joint Genome Institute"/>
            <consortium name="Mycorrhizal Genomics Consortium"/>
            <person name="Kohler A."/>
            <person name="Kuo A."/>
            <person name="Nagy L.G."/>
            <person name="Floudas D."/>
            <person name="Copeland A."/>
            <person name="Barry K.W."/>
            <person name="Cichocki N."/>
            <person name="Veneault-Fourrey C."/>
            <person name="LaButti K."/>
            <person name="Lindquist E.A."/>
            <person name="Lipzen A."/>
            <person name="Lundell T."/>
            <person name="Morin E."/>
            <person name="Murat C."/>
            <person name="Riley R."/>
            <person name="Ohm R."/>
            <person name="Sun H."/>
            <person name="Tunlid A."/>
            <person name="Henrissat B."/>
            <person name="Grigoriev I.V."/>
            <person name="Hibbett D.S."/>
            <person name="Martin F."/>
        </authorList>
    </citation>
    <scope>NUCLEOTIDE SEQUENCE [LARGE SCALE GENOMIC DNA]</scope>
    <source>
        <strain evidence="2">UH-Slu-Lm8-n1</strain>
    </source>
</reference>
<evidence type="ECO:0000313" key="2">
    <source>
        <dbReference type="Proteomes" id="UP000054485"/>
    </source>
</evidence>
<feature type="non-terminal residue" evidence="1">
    <location>
        <position position="54"/>
    </location>
</feature>
<reference evidence="1 2" key="1">
    <citation type="submission" date="2014-04" db="EMBL/GenBank/DDBJ databases">
        <authorList>
            <consortium name="DOE Joint Genome Institute"/>
            <person name="Kuo A."/>
            <person name="Ruytinx J."/>
            <person name="Rineau F."/>
            <person name="Colpaert J."/>
            <person name="Kohler A."/>
            <person name="Nagy L.G."/>
            <person name="Floudas D."/>
            <person name="Copeland A."/>
            <person name="Barry K.W."/>
            <person name="Cichocki N."/>
            <person name="Veneault-Fourrey C."/>
            <person name="LaButti K."/>
            <person name="Lindquist E.A."/>
            <person name="Lipzen A."/>
            <person name="Lundell T."/>
            <person name="Morin E."/>
            <person name="Murat C."/>
            <person name="Sun H."/>
            <person name="Tunlid A."/>
            <person name="Henrissat B."/>
            <person name="Grigoriev I.V."/>
            <person name="Hibbett D.S."/>
            <person name="Martin F."/>
            <person name="Nordberg H.P."/>
            <person name="Cantor M.N."/>
            <person name="Hua S.X."/>
        </authorList>
    </citation>
    <scope>NUCLEOTIDE SEQUENCE [LARGE SCALE GENOMIC DNA]</scope>
    <source>
        <strain evidence="1 2">UH-Slu-Lm8-n1</strain>
    </source>
</reference>
<evidence type="ECO:0000313" key="1">
    <source>
        <dbReference type="EMBL" id="KIK40370.1"/>
    </source>
</evidence>
<keyword evidence="2" id="KW-1185">Reference proteome</keyword>
<dbReference type="HOGENOM" id="CLU_3056278_0_0_1"/>
<dbReference type="EMBL" id="KN835305">
    <property type="protein sequence ID" value="KIK40370.1"/>
    <property type="molecule type" value="Genomic_DNA"/>
</dbReference>